<keyword evidence="3" id="KW-0732">Signal</keyword>
<dbReference type="PROSITE" id="PS51257">
    <property type="entry name" value="PROKAR_LIPOPROTEIN"/>
    <property type="match status" value="1"/>
</dbReference>
<feature type="domain" description="DUF4349" evidence="4">
    <location>
        <begin position="70"/>
        <end position="288"/>
    </location>
</feature>
<accession>A0A974NKE2</accession>
<sequence>MLKKSIFLLTILMSLSILLLGCSSDPAKGSKDSAENKISKSDTLSNNEADTGSETEDKSTEEGENIESERMVIHQAELYLKIKSLEKTSRWIEKKVEQYGGYIVESTLSHEEEMEEEMSGSTIVRIPEKYFQEFLHDTEGEAAKVLSRTVTGQDVTEQYVDLESTQKSKRVVEARLLEFMKQAKKTEDLLKISADLAQVQGEIEVVTGKMKYLENQTAYATVSLQLIQNGVIVPEVSNKNLDTWDKTKKQFAESTNYILAAGSWLIVFIIGNLPILVILGGITWLVFWNRRKRKNQ</sequence>
<feature type="chain" id="PRO_5038450056" evidence="3">
    <location>
        <begin position="28"/>
        <end position="296"/>
    </location>
</feature>
<keyword evidence="6" id="KW-1185">Reference proteome</keyword>
<reference evidence="5 6" key="1">
    <citation type="submission" date="2021-01" db="EMBL/GenBank/DDBJ databases">
        <title>FDA dAtabase for Regulatory Grade micrObial Sequences (FDA-ARGOS): Supporting development and validation of Infectious Disease Dx tests.</title>
        <authorList>
            <person name="Nelson B."/>
            <person name="Plummer A."/>
            <person name="Tallon L."/>
            <person name="Sadzewicz L."/>
            <person name="Zhao X."/>
            <person name="Boylan J."/>
            <person name="Ott S."/>
            <person name="Bowen H."/>
            <person name="Vavikolanu K."/>
            <person name="Mehta A."/>
            <person name="Aluvathingal J."/>
            <person name="Nadendla S."/>
            <person name="Myers T."/>
            <person name="Yan Y."/>
            <person name="Sichtig H."/>
        </authorList>
    </citation>
    <scope>NUCLEOTIDE SEQUENCE [LARGE SCALE GENOMIC DNA]</scope>
    <source>
        <strain evidence="5 6">FDAARGOS_1161</strain>
    </source>
</reference>
<dbReference type="Proteomes" id="UP000595254">
    <property type="component" value="Chromosome"/>
</dbReference>
<dbReference type="KEGG" id="ppsr:I6J18_17395"/>
<feature type="compositionally biased region" description="Basic and acidic residues" evidence="1">
    <location>
        <begin position="28"/>
        <end position="40"/>
    </location>
</feature>
<feature type="transmembrane region" description="Helical" evidence="2">
    <location>
        <begin position="257"/>
        <end position="287"/>
    </location>
</feature>
<evidence type="ECO:0000313" key="5">
    <source>
        <dbReference type="EMBL" id="QQS99387.1"/>
    </source>
</evidence>
<proteinExistence type="predicted"/>
<dbReference type="Pfam" id="PF14257">
    <property type="entry name" value="DUF4349"/>
    <property type="match status" value="1"/>
</dbReference>
<evidence type="ECO:0000256" key="2">
    <source>
        <dbReference type="SAM" id="Phobius"/>
    </source>
</evidence>
<dbReference type="AlphaFoldDB" id="A0A974NKE2"/>
<organism evidence="5 6">
    <name type="scientific">Peribacillus psychrosaccharolyticus</name>
    <name type="common">Bacillus psychrosaccharolyticus</name>
    <dbReference type="NCBI Taxonomy" id="1407"/>
    <lineage>
        <taxon>Bacteria</taxon>
        <taxon>Bacillati</taxon>
        <taxon>Bacillota</taxon>
        <taxon>Bacilli</taxon>
        <taxon>Bacillales</taxon>
        <taxon>Bacillaceae</taxon>
        <taxon>Peribacillus</taxon>
    </lineage>
</organism>
<dbReference type="RefSeq" id="WP_040374311.1">
    <property type="nucleotide sequence ID" value="NZ_CP068053.1"/>
</dbReference>
<dbReference type="InterPro" id="IPR025645">
    <property type="entry name" value="DUF4349"/>
</dbReference>
<keyword evidence="2" id="KW-0812">Transmembrane</keyword>
<keyword evidence="2" id="KW-1133">Transmembrane helix</keyword>
<name>A0A974NKE2_PERPY</name>
<protein>
    <submittedName>
        <fullName evidence="5">DUF4349 domain-containing protein</fullName>
    </submittedName>
</protein>
<keyword evidence="2" id="KW-0472">Membrane</keyword>
<feature type="region of interest" description="Disordered" evidence="1">
    <location>
        <begin position="28"/>
        <end position="68"/>
    </location>
</feature>
<evidence type="ECO:0000313" key="6">
    <source>
        <dbReference type="Proteomes" id="UP000595254"/>
    </source>
</evidence>
<gene>
    <name evidence="5" type="ORF">I6J18_17395</name>
</gene>
<feature type="compositionally biased region" description="Basic and acidic residues" evidence="1">
    <location>
        <begin position="55"/>
        <end position="68"/>
    </location>
</feature>
<feature type="compositionally biased region" description="Polar residues" evidence="1">
    <location>
        <begin position="41"/>
        <end position="52"/>
    </location>
</feature>
<evidence type="ECO:0000256" key="1">
    <source>
        <dbReference type="SAM" id="MobiDB-lite"/>
    </source>
</evidence>
<feature type="signal peptide" evidence="3">
    <location>
        <begin position="1"/>
        <end position="27"/>
    </location>
</feature>
<evidence type="ECO:0000259" key="4">
    <source>
        <dbReference type="Pfam" id="PF14257"/>
    </source>
</evidence>
<evidence type="ECO:0000256" key="3">
    <source>
        <dbReference type="SAM" id="SignalP"/>
    </source>
</evidence>
<dbReference type="EMBL" id="CP068053">
    <property type="protein sequence ID" value="QQS99387.1"/>
    <property type="molecule type" value="Genomic_DNA"/>
</dbReference>